<organism evidence="2">
    <name type="scientific">Lepeophtheirus salmonis</name>
    <name type="common">Salmon louse</name>
    <name type="synonym">Caligus salmonis</name>
    <dbReference type="NCBI Taxonomy" id="72036"/>
    <lineage>
        <taxon>Eukaryota</taxon>
        <taxon>Metazoa</taxon>
        <taxon>Ecdysozoa</taxon>
        <taxon>Arthropoda</taxon>
        <taxon>Crustacea</taxon>
        <taxon>Multicrustacea</taxon>
        <taxon>Hexanauplia</taxon>
        <taxon>Copepoda</taxon>
        <taxon>Siphonostomatoida</taxon>
        <taxon>Caligidae</taxon>
        <taxon>Lepeophtheirus</taxon>
    </lineage>
</organism>
<feature type="transmembrane region" description="Helical" evidence="1">
    <location>
        <begin position="12"/>
        <end position="34"/>
    </location>
</feature>
<keyword evidence="1" id="KW-1133">Transmembrane helix</keyword>
<keyword evidence="1" id="KW-0812">Transmembrane</keyword>
<dbReference type="AlphaFoldDB" id="A0A0K2UE31"/>
<name>A0A0K2UE31_LEPSM</name>
<keyword evidence="1" id="KW-0472">Membrane</keyword>
<evidence type="ECO:0000256" key="1">
    <source>
        <dbReference type="SAM" id="Phobius"/>
    </source>
</evidence>
<sequence length="44" mass="5543">MIIKSTWNYLLCFFYLFHMDVLQFISVFLMLYIVHDGWFEQYIL</sequence>
<dbReference type="EMBL" id="HACA01018949">
    <property type="protein sequence ID" value="CDW36310.1"/>
    <property type="molecule type" value="Transcribed_RNA"/>
</dbReference>
<proteinExistence type="predicted"/>
<accession>A0A0K2UE31</accession>
<protein>
    <submittedName>
        <fullName evidence="2">Uncharacterized protein</fullName>
    </submittedName>
</protein>
<reference evidence="2" key="1">
    <citation type="submission" date="2014-05" db="EMBL/GenBank/DDBJ databases">
        <authorList>
            <person name="Chronopoulou M."/>
        </authorList>
    </citation>
    <scope>NUCLEOTIDE SEQUENCE</scope>
    <source>
        <tissue evidence="2">Whole organism</tissue>
    </source>
</reference>
<evidence type="ECO:0000313" key="2">
    <source>
        <dbReference type="EMBL" id="CDW36310.1"/>
    </source>
</evidence>